<protein>
    <submittedName>
        <fullName evidence="2">Uncharacterized protein</fullName>
    </submittedName>
</protein>
<evidence type="ECO:0000256" key="1">
    <source>
        <dbReference type="SAM" id="MobiDB-lite"/>
    </source>
</evidence>
<proteinExistence type="predicted"/>
<evidence type="ECO:0000313" key="2">
    <source>
        <dbReference type="EMBL" id="MTD92841.1"/>
    </source>
</evidence>
<name>A0A6I3KJ78_9HYPH</name>
<gene>
    <name evidence="2" type="ORF">GIW81_00665</name>
</gene>
<feature type="region of interest" description="Disordered" evidence="1">
    <location>
        <begin position="1"/>
        <end position="63"/>
    </location>
</feature>
<organism evidence="2 3">
    <name type="scientific">Hyphomicrobium album</name>
    <dbReference type="NCBI Taxonomy" id="2665159"/>
    <lineage>
        <taxon>Bacteria</taxon>
        <taxon>Pseudomonadati</taxon>
        <taxon>Pseudomonadota</taxon>
        <taxon>Alphaproteobacteria</taxon>
        <taxon>Hyphomicrobiales</taxon>
        <taxon>Hyphomicrobiaceae</taxon>
        <taxon>Hyphomicrobium</taxon>
    </lineage>
</organism>
<feature type="compositionally biased region" description="Basic and acidic residues" evidence="1">
    <location>
        <begin position="33"/>
        <end position="63"/>
    </location>
</feature>
<sequence>MAEPKDPPKSPVARETKGEGAPKRKRNEGTVTAEERAEPERGNERVDGRILERERDAHNPEGI</sequence>
<dbReference type="AlphaFoldDB" id="A0A6I3KJ78"/>
<dbReference type="Proteomes" id="UP000440694">
    <property type="component" value="Unassembled WGS sequence"/>
</dbReference>
<keyword evidence="3" id="KW-1185">Reference proteome</keyword>
<evidence type="ECO:0000313" key="3">
    <source>
        <dbReference type="Proteomes" id="UP000440694"/>
    </source>
</evidence>
<dbReference type="EMBL" id="WMBQ01000001">
    <property type="protein sequence ID" value="MTD92841.1"/>
    <property type="molecule type" value="Genomic_DNA"/>
</dbReference>
<accession>A0A6I3KJ78</accession>
<feature type="compositionally biased region" description="Basic and acidic residues" evidence="1">
    <location>
        <begin position="1"/>
        <end position="22"/>
    </location>
</feature>
<reference evidence="2 3" key="1">
    <citation type="submission" date="2019-11" db="EMBL/GenBank/DDBJ databases">
        <title>Identification of a novel strain.</title>
        <authorList>
            <person name="Xu Q."/>
            <person name="Wang G."/>
        </authorList>
    </citation>
    <scope>NUCLEOTIDE SEQUENCE [LARGE SCALE GENOMIC DNA]</scope>
    <source>
        <strain evidence="3">xq</strain>
    </source>
</reference>
<dbReference type="RefSeq" id="WP_154737431.1">
    <property type="nucleotide sequence ID" value="NZ_WMBQ01000001.1"/>
</dbReference>
<comment type="caution">
    <text evidence="2">The sequence shown here is derived from an EMBL/GenBank/DDBJ whole genome shotgun (WGS) entry which is preliminary data.</text>
</comment>